<dbReference type="PANTHER" id="PTHR43022">
    <property type="entry name" value="PROTEIN SMF"/>
    <property type="match status" value="1"/>
</dbReference>
<dbReference type="EMBL" id="JBHUMM010000001">
    <property type="protein sequence ID" value="MFD2670116.1"/>
    <property type="molecule type" value="Genomic_DNA"/>
</dbReference>
<gene>
    <name evidence="4" type="primary">dprA</name>
    <name evidence="4" type="ORF">ACFSUC_00665</name>
</gene>
<dbReference type="SUPFAM" id="SSF102405">
    <property type="entry name" value="MCP/YpsA-like"/>
    <property type="match status" value="1"/>
</dbReference>
<evidence type="ECO:0000256" key="1">
    <source>
        <dbReference type="ARBA" id="ARBA00006525"/>
    </source>
</evidence>
<dbReference type="Pfam" id="PF02481">
    <property type="entry name" value="DNA_processg_A"/>
    <property type="match status" value="1"/>
</dbReference>
<feature type="domain" description="Smf/DprA SLOG" evidence="3">
    <location>
        <begin position="84"/>
        <end position="292"/>
    </location>
</feature>
<accession>A0ABW5R5T8</accession>
<feature type="region of interest" description="Disordered" evidence="2">
    <location>
        <begin position="300"/>
        <end position="329"/>
    </location>
</feature>
<evidence type="ECO:0000259" key="3">
    <source>
        <dbReference type="Pfam" id="PF02481"/>
    </source>
</evidence>
<comment type="caution">
    <text evidence="4">The sequence shown here is derived from an EMBL/GenBank/DDBJ whole genome shotgun (WGS) entry which is preliminary data.</text>
</comment>
<organism evidence="4 5">
    <name type="scientific">Marinicrinis sediminis</name>
    <dbReference type="NCBI Taxonomy" id="1652465"/>
    <lineage>
        <taxon>Bacteria</taxon>
        <taxon>Bacillati</taxon>
        <taxon>Bacillota</taxon>
        <taxon>Bacilli</taxon>
        <taxon>Bacillales</taxon>
        <taxon>Paenibacillaceae</taxon>
    </lineage>
</organism>
<dbReference type="PANTHER" id="PTHR43022:SF1">
    <property type="entry name" value="PROTEIN SMF"/>
    <property type="match status" value="1"/>
</dbReference>
<protein>
    <submittedName>
        <fullName evidence="4">DNA-processing protein DprA</fullName>
    </submittedName>
</protein>
<comment type="similarity">
    <text evidence="1">Belongs to the DprA/Smf family.</text>
</comment>
<dbReference type="InterPro" id="IPR057666">
    <property type="entry name" value="DrpA_SLOG"/>
</dbReference>
<proteinExistence type="inferred from homology"/>
<sequence>MKMSRNLSNQDVLFMLHEMKGIGWKTIDELWRSCEQLNELCHRDHPVWKQLKWSGDKKARIQQHLNERFLEERLRIYEQNEVEVLTYADERYPVRLKEMASPPWVLYMKGDSALLHGISLAIVGTRHPTAYGLQATEKLASACSRKGMTIVSGLASGIDAAAHAGGLKGIGKTIAVMGTGMDRIYPRQNQSLYQQIRQDGLVVTEVPFGTPVHPGLFPQRNRIIAGLSVGTLVVEAAEKSGSLITADYAMENARDVFAVPGSIFSKQSGGTHLLIQQGAKLVCSEADVLEEYLHIWKDRSSKHPTQSEPDEEAFTASSTKINDRSEKDLSEEEANVMEIMTYLGQASVDDLLEKSKFSFGHLQSVLLSLLMKKEIIQVPGSLYIVNQRE</sequence>
<dbReference type="RefSeq" id="WP_379927457.1">
    <property type="nucleotide sequence ID" value="NZ_JBHUMM010000001.1"/>
</dbReference>
<dbReference type="NCBIfam" id="TIGR00732">
    <property type="entry name" value="dprA"/>
    <property type="match status" value="1"/>
</dbReference>
<dbReference type="Proteomes" id="UP001597497">
    <property type="component" value="Unassembled WGS sequence"/>
</dbReference>
<reference evidence="5" key="1">
    <citation type="journal article" date="2019" name="Int. J. Syst. Evol. Microbiol.">
        <title>The Global Catalogue of Microorganisms (GCM) 10K type strain sequencing project: providing services to taxonomists for standard genome sequencing and annotation.</title>
        <authorList>
            <consortium name="The Broad Institute Genomics Platform"/>
            <consortium name="The Broad Institute Genome Sequencing Center for Infectious Disease"/>
            <person name="Wu L."/>
            <person name="Ma J."/>
        </authorList>
    </citation>
    <scope>NUCLEOTIDE SEQUENCE [LARGE SCALE GENOMIC DNA]</scope>
    <source>
        <strain evidence="5">KCTC 33676</strain>
    </source>
</reference>
<keyword evidence="5" id="KW-1185">Reference proteome</keyword>
<name>A0ABW5R5T8_9BACL</name>
<dbReference type="InterPro" id="IPR003488">
    <property type="entry name" value="DprA"/>
</dbReference>
<dbReference type="Gene3D" id="1.10.10.10">
    <property type="entry name" value="Winged helix-like DNA-binding domain superfamily/Winged helix DNA-binding domain"/>
    <property type="match status" value="1"/>
</dbReference>
<dbReference type="InterPro" id="IPR036388">
    <property type="entry name" value="WH-like_DNA-bd_sf"/>
</dbReference>
<dbReference type="Gene3D" id="3.40.50.450">
    <property type="match status" value="1"/>
</dbReference>
<evidence type="ECO:0000313" key="5">
    <source>
        <dbReference type="Proteomes" id="UP001597497"/>
    </source>
</evidence>
<evidence type="ECO:0000313" key="4">
    <source>
        <dbReference type="EMBL" id="MFD2670116.1"/>
    </source>
</evidence>
<evidence type="ECO:0000256" key="2">
    <source>
        <dbReference type="SAM" id="MobiDB-lite"/>
    </source>
</evidence>